<dbReference type="InterPro" id="IPR009081">
    <property type="entry name" value="PP-bd_ACP"/>
</dbReference>
<dbReference type="PROSITE" id="PS00012">
    <property type="entry name" value="PHOSPHOPANTETHEINE"/>
    <property type="match status" value="1"/>
</dbReference>
<dbReference type="InterPro" id="IPR023213">
    <property type="entry name" value="CAT-like_dom_sf"/>
</dbReference>
<keyword evidence="2" id="KW-0596">Phosphopantetheine</keyword>
<comment type="cofactor">
    <cofactor evidence="1">
        <name>pantetheine 4'-phosphate</name>
        <dbReference type="ChEBI" id="CHEBI:47942"/>
    </cofactor>
</comment>
<dbReference type="Pfam" id="PF00501">
    <property type="entry name" value="AMP-binding"/>
    <property type="match status" value="1"/>
</dbReference>
<dbReference type="InterPro" id="IPR000873">
    <property type="entry name" value="AMP-dep_synth/lig_dom"/>
</dbReference>
<dbReference type="PANTHER" id="PTHR45527">
    <property type="entry name" value="NONRIBOSOMAL PEPTIDE SYNTHETASE"/>
    <property type="match status" value="1"/>
</dbReference>
<dbReference type="Gene3D" id="3.40.50.12780">
    <property type="entry name" value="N-terminal domain of ligase-like"/>
    <property type="match status" value="1"/>
</dbReference>
<dbReference type="SUPFAM" id="SSF52777">
    <property type="entry name" value="CoA-dependent acyltransferases"/>
    <property type="match status" value="2"/>
</dbReference>
<evidence type="ECO:0000313" key="7">
    <source>
        <dbReference type="Proteomes" id="UP000617979"/>
    </source>
</evidence>
<evidence type="ECO:0000256" key="4">
    <source>
        <dbReference type="ARBA" id="ARBA00023194"/>
    </source>
</evidence>
<dbReference type="Gene3D" id="3.30.559.10">
    <property type="entry name" value="Chloramphenicol acetyltransferase-like domain"/>
    <property type="match status" value="1"/>
</dbReference>
<dbReference type="Pfam" id="PF00668">
    <property type="entry name" value="Condensation"/>
    <property type="match status" value="1"/>
</dbReference>
<evidence type="ECO:0000256" key="2">
    <source>
        <dbReference type="ARBA" id="ARBA00022450"/>
    </source>
</evidence>
<sequence>MKESPTVDPETTAMFLLTSGTTGQPKAVAYRHENILANIIPTVKWKGLTSSEVILNWMPLQHAGGLFSQHVLAVYLGCEQVLTEVDQFVANPLNWVKWISDYKVTYTWAPNFAFSLLNRLDIQDPGKEWDLSSLRFLLSAGQPVSPDTMSAFFEKMRPLNLSPEAFCPQYGMTEASGPITFGEGIDPVLYVDKRSLDQRIREVPPEDPESVCFTDLGPPLPGLAVRIVDGKERVLPEGIIGRIQLRGPSIVSSYFAHSEENRPVLSEDGWFSTGDLGFLRPGKEGHLVITGREKDILIIRAKNHYNHEIEAIIESVEGVIPTFAAVGAAGCTTDGDDRLAIFFSPEDSDPVFSLHVAREISEQVRLHFGIAPDWIIPLSREEFPKTASGKIQRPLLIEALGEGKFAERHLRIDHFLSTGTLLTDSKARETYYEIRFNSEEKLDLLSLYRHMKRELMESGHWSGDIVLSQGVDRMENGELAVLWKDVLQQDTFVQGQNFFQLGGDSIKAMRLLAKVYETFGVEVTLRQFITDPTLEGLQALVERGGGKRYTRSYTPRDCQTNPLPLTPSQRSQWFVFRNDPTSPVYTVTFTLRLRGELDSGRLSEAIRKIVEHHDVFRFRFSETAEGEPFQELSKRIFAENDVEDWRFKSEQSKYDELDALIHSWANQPFDLLSEELFRSKIIQMDEREHLLLVSVPHLIFDGWSNELFVQQLLQLCKPEVKESGNQGRELQFRDYVMSTLHLEEDPLFVAELEEWSQLLSRFPTTLDLPTDYPRPVHRSYRGRTLSRRLSPQFTRSILRCADRFGVTPYMLLVGLYASLLHRYSGQEQFLIGTVMSNRRAPEWQSTVGYLANTVPLPMDLSGDPALETFFARVREICVTAYDFQHIPLESVIRKMNIHVTPEISPLIQVMFTYQNELTLHRQYHGLDVQMSVVPSETSKYDLILHVYEEQDTFLLQLEYNTDLFRESTMSRFLDHYQLLVKGVVQN</sequence>
<feature type="domain" description="Carrier" evidence="5">
    <location>
        <begin position="470"/>
        <end position="545"/>
    </location>
</feature>
<dbReference type="SUPFAM" id="SSF47336">
    <property type="entry name" value="ACP-like"/>
    <property type="match status" value="1"/>
</dbReference>
<dbReference type="SUPFAM" id="SSF56801">
    <property type="entry name" value="Acetyl-CoA synthetase-like"/>
    <property type="match status" value="1"/>
</dbReference>
<dbReference type="Gene3D" id="1.10.1200.10">
    <property type="entry name" value="ACP-like"/>
    <property type="match status" value="1"/>
</dbReference>
<dbReference type="PROSITE" id="PS50075">
    <property type="entry name" value="CARRIER"/>
    <property type="match status" value="1"/>
</dbReference>
<dbReference type="Gene3D" id="3.30.559.30">
    <property type="entry name" value="Nonribosomal peptide synthetase, condensation domain"/>
    <property type="match status" value="1"/>
</dbReference>
<organism evidence="6 7">
    <name type="scientific">Kroppenstedtia guangzhouensis</name>
    <dbReference type="NCBI Taxonomy" id="1274356"/>
    <lineage>
        <taxon>Bacteria</taxon>
        <taxon>Bacillati</taxon>
        <taxon>Bacillota</taxon>
        <taxon>Bacilli</taxon>
        <taxon>Bacillales</taxon>
        <taxon>Thermoactinomycetaceae</taxon>
        <taxon>Kroppenstedtia</taxon>
    </lineage>
</organism>
<evidence type="ECO:0000256" key="1">
    <source>
        <dbReference type="ARBA" id="ARBA00001957"/>
    </source>
</evidence>
<dbReference type="InterPro" id="IPR020845">
    <property type="entry name" value="AMP-binding_CS"/>
</dbReference>
<keyword evidence="3" id="KW-0597">Phosphoprotein</keyword>
<comment type="caution">
    <text evidence="6">The sequence shown here is derived from an EMBL/GenBank/DDBJ whole genome shotgun (WGS) entry which is preliminary data.</text>
</comment>
<dbReference type="InterPro" id="IPR042099">
    <property type="entry name" value="ANL_N_sf"/>
</dbReference>
<reference evidence="7" key="1">
    <citation type="journal article" date="2019" name="Int. J. Syst. Evol. Microbiol.">
        <title>The Global Catalogue of Microorganisms (GCM) 10K type strain sequencing project: providing services to taxonomists for standard genome sequencing and annotation.</title>
        <authorList>
            <consortium name="The Broad Institute Genomics Platform"/>
            <consortium name="The Broad Institute Genome Sequencing Center for Infectious Disease"/>
            <person name="Wu L."/>
            <person name="Ma J."/>
        </authorList>
    </citation>
    <scope>NUCLEOTIDE SEQUENCE [LARGE SCALE GENOMIC DNA]</scope>
    <source>
        <strain evidence="7">CGMCC 1.12404</strain>
    </source>
</reference>
<evidence type="ECO:0000259" key="5">
    <source>
        <dbReference type="PROSITE" id="PS50075"/>
    </source>
</evidence>
<dbReference type="Pfam" id="PF00550">
    <property type="entry name" value="PP-binding"/>
    <property type="match status" value="1"/>
</dbReference>
<name>A0ABQ1H2W6_9BACL</name>
<keyword evidence="7" id="KW-1185">Reference proteome</keyword>
<dbReference type="InterPro" id="IPR045851">
    <property type="entry name" value="AMP-bd_C_sf"/>
</dbReference>
<keyword evidence="4" id="KW-0045">Antibiotic biosynthesis</keyword>
<gene>
    <name evidence="6" type="ORF">GCM10007416_32740</name>
</gene>
<dbReference type="InterPro" id="IPR006162">
    <property type="entry name" value="Ppantetheine_attach_site"/>
</dbReference>
<dbReference type="InterPro" id="IPR001242">
    <property type="entry name" value="Condensation_dom"/>
</dbReference>
<protein>
    <recommendedName>
        <fullName evidence="5">Carrier domain-containing protein</fullName>
    </recommendedName>
</protein>
<dbReference type="Gene3D" id="3.30.300.30">
    <property type="match status" value="1"/>
</dbReference>
<dbReference type="CDD" id="cd19531">
    <property type="entry name" value="LCL_NRPS-like"/>
    <property type="match status" value="1"/>
</dbReference>
<proteinExistence type="predicted"/>
<dbReference type="InterPro" id="IPR036736">
    <property type="entry name" value="ACP-like_sf"/>
</dbReference>
<dbReference type="PANTHER" id="PTHR45527:SF1">
    <property type="entry name" value="FATTY ACID SYNTHASE"/>
    <property type="match status" value="1"/>
</dbReference>
<evidence type="ECO:0000256" key="3">
    <source>
        <dbReference type="ARBA" id="ARBA00022553"/>
    </source>
</evidence>
<dbReference type="Proteomes" id="UP000617979">
    <property type="component" value="Unassembled WGS sequence"/>
</dbReference>
<dbReference type="PROSITE" id="PS00455">
    <property type="entry name" value="AMP_BINDING"/>
    <property type="match status" value="1"/>
</dbReference>
<evidence type="ECO:0000313" key="6">
    <source>
        <dbReference type="EMBL" id="GGA56968.1"/>
    </source>
</evidence>
<accession>A0ABQ1H2W6</accession>
<dbReference type="EMBL" id="BMEX01000022">
    <property type="protein sequence ID" value="GGA56968.1"/>
    <property type="molecule type" value="Genomic_DNA"/>
</dbReference>